<dbReference type="GO" id="GO:0044322">
    <property type="term" value="C:endoplasmic reticulum quality control compartment"/>
    <property type="evidence" value="ECO:0007669"/>
    <property type="project" value="GOC"/>
</dbReference>
<dbReference type="GO" id="GO:0016020">
    <property type="term" value="C:membrane"/>
    <property type="evidence" value="ECO:0007669"/>
    <property type="project" value="InterPro"/>
</dbReference>
<proteinExistence type="inferred from homology"/>
<dbReference type="InterPro" id="IPR001382">
    <property type="entry name" value="Glyco_hydro_47"/>
</dbReference>
<dbReference type="SUPFAM" id="SSF48225">
    <property type="entry name" value="Seven-hairpin glycosidases"/>
    <property type="match status" value="1"/>
</dbReference>
<organism evidence="7">
    <name type="scientific">Petromyzon marinus</name>
    <name type="common">Sea lamprey</name>
    <dbReference type="NCBI Taxonomy" id="7757"/>
    <lineage>
        <taxon>Eukaryota</taxon>
        <taxon>Metazoa</taxon>
        <taxon>Chordata</taxon>
        <taxon>Craniata</taxon>
        <taxon>Vertebrata</taxon>
        <taxon>Cyclostomata</taxon>
        <taxon>Hyperoartia</taxon>
        <taxon>Petromyzontiformes</taxon>
        <taxon>Petromyzontidae</taxon>
        <taxon>Petromyzon</taxon>
    </lineage>
</organism>
<evidence type="ECO:0000256" key="3">
    <source>
        <dbReference type="ARBA" id="ARBA00022824"/>
    </source>
</evidence>
<dbReference type="GO" id="GO:0004571">
    <property type="term" value="F:mannosyl-oligosaccharide 1,2-alpha-mannosidase activity"/>
    <property type="evidence" value="ECO:0007669"/>
    <property type="project" value="InterPro"/>
</dbReference>
<comment type="similarity">
    <text evidence="2 6">Belongs to the glycosyl hydrolase 47 family.</text>
</comment>
<dbReference type="InterPro" id="IPR012341">
    <property type="entry name" value="6hp_glycosidase-like_sf"/>
</dbReference>
<dbReference type="InterPro" id="IPR036026">
    <property type="entry name" value="Seven-hairpin_glycosidases"/>
</dbReference>
<keyword evidence="6" id="KW-0378">Hydrolase</keyword>
<keyword evidence="4" id="KW-0325">Glycoprotein</keyword>
<dbReference type="PRINTS" id="PR00747">
    <property type="entry name" value="GLYHDRLASE47"/>
</dbReference>
<name>S4R6V3_PETMA</name>
<dbReference type="STRING" id="7757.ENSPMAP00000000933"/>
<evidence type="ECO:0000256" key="2">
    <source>
        <dbReference type="ARBA" id="ARBA00007658"/>
    </source>
</evidence>
<dbReference type="Gene3D" id="1.50.10.10">
    <property type="match status" value="1"/>
</dbReference>
<protein>
    <recommendedName>
        <fullName evidence="6">alpha-1,2-Mannosidase</fullName>
        <ecNumber evidence="6">3.2.1.-</ecNumber>
    </recommendedName>
</protein>
<dbReference type="PANTHER" id="PTHR45679:SF2">
    <property type="entry name" value="ER DEGRADATION-ENHANCING ALPHA-MANNOSIDASE-LIKE PROTEIN 3"/>
    <property type="match status" value="1"/>
</dbReference>
<dbReference type="GeneTree" id="ENSGT00940000165673"/>
<dbReference type="HOGENOM" id="CLU_003818_5_0_1"/>
<reference evidence="7" key="2">
    <citation type="submission" date="2025-09" db="UniProtKB">
        <authorList>
            <consortium name="Ensembl"/>
        </authorList>
    </citation>
    <scope>IDENTIFICATION</scope>
</reference>
<accession>S4R6V3</accession>
<keyword evidence="5" id="KW-0834">Unfolded protein response</keyword>
<evidence type="ECO:0000313" key="7">
    <source>
        <dbReference type="Ensembl" id="ENSPMAP00000000933.1"/>
    </source>
</evidence>
<keyword evidence="6" id="KW-0326">Glycosidase</keyword>
<dbReference type="GO" id="GO:0006986">
    <property type="term" value="P:response to unfolded protein"/>
    <property type="evidence" value="ECO:0007669"/>
    <property type="project" value="UniProtKB-KW"/>
</dbReference>
<reference evidence="7" key="1">
    <citation type="submission" date="2025-08" db="UniProtKB">
        <authorList>
            <consortium name="Ensembl"/>
        </authorList>
    </citation>
    <scope>IDENTIFICATION</scope>
</reference>
<evidence type="ECO:0000256" key="5">
    <source>
        <dbReference type="ARBA" id="ARBA00023230"/>
    </source>
</evidence>
<dbReference type="PANTHER" id="PTHR45679">
    <property type="entry name" value="ER DEGRADATION-ENHANCING ALPHA-MANNOSIDASE-LIKE PROTEIN 2"/>
    <property type="match status" value="1"/>
</dbReference>
<keyword evidence="3" id="KW-0256">Endoplasmic reticulum</keyword>
<evidence type="ECO:0000256" key="1">
    <source>
        <dbReference type="ARBA" id="ARBA00004240"/>
    </source>
</evidence>
<dbReference type="GO" id="GO:0005509">
    <property type="term" value="F:calcium ion binding"/>
    <property type="evidence" value="ECO:0007669"/>
    <property type="project" value="InterPro"/>
</dbReference>
<comment type="subcellular location">
    <subcellularLocation>
        <location evidence="1">Endoplasmic reticulum</location>
    </subcellularLocation>
</comment>
<sequence>WPLLLVCLRGASRLHCCSISKCSKLCCRDQVLEMFDHAYGSYMRYAYPADELMPLSCRGRERGKEPSRGDVDDALGKFSLTLIDSLDTLVVLNRLDEFEDAVRMVVLDTRLDHDVVVSVFETNIRVLGGLLGGHVMAMMLQEKGERMQWYSGELLHMAKEVGYRLLPAFNTSSGLPYPRVS</sequence>
<evidence type="ECO:0000256" key="6">
    <source>
        <dbReference type="RuleBase" id="RU361193"/>
    </source>
</evidence>
<dbReference type="GO" id="GO:0005975">
    <property type="term" value="P:carbohydrate metabolic process"/>
    <property type="evidence" value="ECO:0007669"/>
    <property type="project" value="InterPro"/>
</dbReference>
<dbReference type="EC" id="3.2.1.-" evidence="6"/>
<dbReference type="GO" id="GO:1904380">
    <property type="term" value="P:endoplasmic reticulum mannose trimming"/>
    <property type="evidence" value="ECO:0007669"/>
    <property type="project" value="InterPro"/>
</dbReference>
<dbReference type="InterPro" id="IPR044674">
    <property type="entry name" value="EDEM1/2/3"/>
</dbReference>
<dbReference type="AlphaFoldDB" id="S4R6V3"/>
<dbReference type="Pfam" id="PF01532">
    <property type="entry name" value="Glyco_hydro_47"/>
    <property type="match status" value="1"/>
</dbReference>
<evidence type="ECO:0000256" key="4">
    <source>
        <dbReference type="ARBA" id="ARBA00023180"/>
    </source>
</evidence>
<dbReference type="Ensembl" id="ENSPMAT00000000937.1">
    <property type="protein sequence ID" value="ENSPMAP00000000933.1"/>
    <property type="gene ID" value="ENSPMAG00000000851.1"/>
</dbReference>
<dbReference type="OMA" id="CCSISKC"/>